<feature type="transmembrane region" description="Helical" evidence="7">
    <location>
        <begin position="164"/>
        <end position="183"/>
    </location>
</feature>
<name>A0ABS0AQ01_9GAMM</name>
<evidence type="ECO:0000256" key="7">
    <source>
        <dbReference type="SAM" id="Phobius"/>
    </source>
</evidence>
<feature type="transmembrane region" description="Helical" evidence="7">
    <location>
        <begin position="21"/>
        <end position="38"/>
    </location>
</feature>
<dbReference type="Pfam" id="PF01554">
    <property type="entry name" value="MatE"/>
    <property type="match status" value="2"/>
</dbReference>
<evidence type="ECO:0000256" key="6">
    <source>
        <dbReference type="ARBA" id="ARBA00023136"/>
    </source>
</evidence>
<dbReference type="PIRSF" id="PIRSF006603">
    <property type="entry name" value="DinF"/>
    <property type="match status" value="1"/>
</dbReference>
<comment type="subcellular location">
    <subcellularLocation>
        <location evidence="1">Cell inner membrane</location>
        <topology evidence="1">Multi-pass membrane protein</topology>
    </subcellularLocation>
</comment>
<feature type="transmembrane region" description="Helical" evidence="7">
    <location>
        <begin position="412"/>
        <end position="431"/>
    </location>
</feature>
<evidence type="ECO:0000256" key="5">
    <source>
        <dbReference type="ARBA" id="ARBA00022989"/>
    </source>
</evidence>
<keyword evidence="2" id="KW-0813">Transport</keyword>
<dbReference type="Proteomes" id="UP000662703">
    <property type="component" value="Unassembled WGS sequence"/>
</dbReference>
<keyword evidence="4 7" id="KW-0812">Transmembrane</keyword>
<dbReference type="NCBIfam" id="TIGR00797">
    <property type="entry name" value="matE"/>
    <property type="match status" value="1"/>
</dbReference>
<feature type="transmembrane region" description="Helical" evidence="7">
    <location>
        <begin position="85"/>
        <end position="110"/>
    </location>
</feature>
<keyword evidence="3" id="KW-1003">Cell membrane</keyword>
<evidence type="ECO:0000256" key="3">
    <source>
        <dbReference type="ARBA" id="ARBA00022475"/>
    </source>
</evidence>
<feature type="transmembrane region" description="Helical" evidence="7">
    <location>
        <begin position="318"/>
        <end position="342"/>
    </location>
</feature>
<evidence type="ECO:0000313" key="9">
    <source>
        <dbReference type="Proteomes" id="UP000662703"/>
    </source>
</evidence>
<dbReference type="InterPro" id="IPR048279">
    <property type="entry name" value="MdtK-like"/>
</dbReference>
<feature type="transmembrane region" description="Helical" evidence="7">
    <location>
        <begin position="50"/>
        <end position="73"/>
    </location>
</feature>
<comment type="caution">
    <text evidence="8">The sequence shown here is derived from an EMBL/GenBank/DDBJ whole genome shotgun (WGS) entry which is preliminary data.</text>
</comment>
<dbReference type="EMBL" id="ARXX01000006">
    <property type="protein sequence ID" value="MBF5055330.1"/>
    <property type="molecule type" value="Genomic_DNA"/>
</dbReference>
<keyword evidence="9" id="KW-1185">Reference proteome</keyword>
<evidence type="ECO:0000313" key="8">
    <source>
        <dbReference type="EMBL" id="MBF5055330.1"/>
    </source>
</evidence>
<feature type="transmembrane region" description="Helical" evidence="7">
    <location>
        <begin position="130"/>
        <end position="152"/>
    </location>
</feature>
<gene>
    <name evidence="8" type="ORF">Y5W_00624</name>
</gene>
<keyword evidence="6 7" id="KW-0472">Membrane</keyword>
<protein>
    <submittedName>
        <fullName evidence="8">MATE efflux family protein</fullName>
    </submittedName>
</protein>
<keyword evidence="5 7" id="KW-1133">Transmembrane helix</keyword>
<feature type="transmembrane region" description="Helical" evidence="7">
    <location>
        <begin position="362"/>
        <end position="382"/>
    </location>
</feature>
<proteinExistence type="predicted"/>
<dbReference type="InterPro" id="IPR002528">
    <property type="entry name" value="MATE_fam"/>
</dbReference>
<feature type="transmembrane region" description="Helical" evidence="7">
    <location>
        <begin position="389"/>
        <end position="406"/>
    </location>
</feature>
<accession>A0ABS0AQ01</accession>
<evidence type="ECO:0000256" key="4">
    <source>
        <dbReference type="ARBA" id="ARBA00022692"/>
    </source>
</evidence>
<organism evidence="8 9">
    <name type="scientific">Alloalcanivorax profundimaris</name>
    <dbReference type="NCBI Taxonomy" id="2735259"/>
    <lineage>
        <taxon>Bacteria</taxon>
        <taxon>Pseudomonadati</taxon>
        <taxon>Pseudomonadota</taxon>
        <taxon>Gammaproteobacteria</taxon>
        <taxon>Oceanospirillales</taxon>
        <taxon>Alcanivoracaceae</taxon>
        <taxon>Alloalcanivorax</taxon>
    </lineage>
</organism>
<dbReference type="InterPro" id="IPR052031">
    <property type="entry name" value="Membrane_Transporter-Flippase"/>
</dbReference>
<dbReference type="PANTHER" id="PTHR43549:SF3">
    <property type="entry name" value="MULTIDRUG RESISTANCE PROTEIN YPNP-RELATED"/>
    <property type="match status" value="1"/>
</dbReference>
<reference evidence="8 9" key="1">
    <citation type="submission" date="2012-09" db="EMBL/GenBank/DDBJ databases">
        <title>Genome Sequence of alkane-degrading Bacterium Alcanivorax sp. 521-1.</title>
        <authorList>
            <person name="Lai Q."/>
            <person name="Shao Z."/>
        </authorList>
    </citation>
    <scope>NUCLEOTIDE SEQUENCE [LARGE SCALE GENOMIC DNA]</scope>
    <source>
        <strain evidence="8 9">521-1</strain>
    </source>
</reference>
<dbReference type="PANTHER" id="PTHR43549">
    <property type="entry name" value="MULTIDRUG RESISTANCE PROTEIN YPNP-RELATED"/>
    <property type="match status" value="1"/>
</dbReference>
<feature type="transmembrane region" description="Helical" evidence="7">
    <location>
        <begin position="195"/>
        <end position="213"/>
    </location>
</feature>
<sequence>MRHADSSLTRQIWRQTWPMTLGALSLLGFNLVDSVFVARLGTEPLAAQSFTFPLVFLTIGVQVGMGIAIAALISRAIGAGEEHRAGRLGVLVLTGGGAVMGVLLLLLWALQDPAFALLGASERIREVIRPFWNIQVCASWASAMMYFGYSLFRAHGNTRFPGTMMMVTSLLNLVLDPLLIFGLGPVPALGLEGAAWASLAAFVSGGLVTAFFLRGRGWLELDQVLAEVRVSAGPFAHIAGPAMVSQLMPPLAAMLATGLVARLGESAVAAWGLTSRLESFSIVLVLGMTMALPPWLGRCYGAGRWEEVERVMAAAARMVVIWQVLLGLVVALCAAPLAALLVDSPAVRDALTQLIRFLPPSYGLLGVCMLVVSASNALGWPMRAMLISFLRLFACYLPLLWLGAWLGGLTGLAIGAGAGNLLAGAMAWTFYKKGLRRHLDAV</sequence>
<evidence type="ECO:0000256" key="1">
    <source>
        <dbReference type="ARBA" id="ARBA00004429"/>
    </source>
</evidence>
<evidence type="ECO:0000256" key="2">
    <source>
        <dbReference type="ARBA" id="ARBA00022448"/>
    </source>
</evidence>